<proteinExistence type="predicted"/>
<dbReference type="EMBL" id="GBXM01073802">
    <property type="protein sequence ID" value="JAH34775.1"/>
    <property type="molecule type" value="Transcribed_RNA"/>
</dbReference>
<name>A0A0E9S2A1_ANGAN</name>
<reference evidence="1" key="1">
    <citation type="submission" date="2014-11" db="EMBL/GenBank/DDBJ databases">
        <authorList>
            <person name="Amaro Gonzalez C."/>
        </authorList>
    </citation>
    <scope>NUCLEOTIDE SEQUENCE</scope>
</reference>
<evidence type="ECO:0000313" key="1">
    <source>
        <dbReference type="EMBL" id="JAH34775.1"/>
    </source>
</evidence>
<sequence>MTEKLSYHLCKVVFAVHSVH</sequence>
<protein>
    <submittedName>
        <fullName evidence="1">Uncharacterized protein</fullName>
    </submittedName>
</protein>
<reference evidence="1" key="2">
    <citation type="journal article" date="2015" name="Fish Shellfish Immunol.">
        <title>Early steps in the European eel (Anguilla anguilla)-Vibrio vulnificus interaction in the gills: Role of the RtxA13 toxin.</title>
        <authorList>
            <person name="Callol A."/>
            <person name="Pajuelo D."/>
            <person name="Ebbesson L."/>
            <person name="Teles M."/>
            <person name="MacKenzie S."/>
            <person name="Amaro C."/>
        </authorList>
    </citation>
    <scope>NUCLEOTIDE SEQUENCE</scope>
</reference>
<dbReference type="AlphaFoldDB" id="A0A0E9S2A1"/>
<organism evidence="1">
    <name type="scientific">Anguilla anguilla</name>
    <name type="common">European freshwater eel</name>
    <name type="synonym">Muraena anguilla</name>
    <dbReference type="NCBI Taxonomy" id="7936"/>
    <lineage>
        <taxon>Eukaryota</taxon>
        <taxon>Metazoa</taxon>
        <taxon>Chordata</taxon>
        <taxon>Craniata</taxon>
        <taxon>Vertebrata</taxon>
        <taxon>Euteleostomi</taxon>
        <taxon>Actinopterygii</taxon>
        <taxon>Neopterygii</taxon>
        <taxon>Teleostei</taxon>
        <taxon>Anguilliformes</taxon>
        <taxon>Anguillidae</taxon>
        <taxon>Anguilla</taxon>
    </lineage>
</organism>
<accession>A0A0E9S2A1</accession>